<dbReference type="AlphaFoldDB" id="A0A1S3JV45"/>
<dbReference type="RefSeq" id="XP_013413971.1">
    <property type="nucleotide sequence ID" value="XM_013558517.1"/>
</dbReference>
<organism evidence="3 4">
    <name type="scientific">Lingula anatina</name>
    <name type="common">Brachiopod</name>
    <name type="synonym">Lingula unguis</name>
    <dbReference type="NCBI Taxonomy" id="7574"/>
    <lineage>
        <taxon>Eukaryota</taxon>
        <taxon>Metazoa</taxon>
        <taxon>Spiralia</taxon>
        <taxon>Lophotrochozoa</taxon>
        <taxon>Brachiopoda</taxon>
        <taxon>Linguliformea</taxon>
        <taxon>Lingulata</taxon>
        <taxon>Lingulida</taxon>
        <taxon>Linguloidea</taxon>
        <taxon>Lingulidae</taxon>
        <taxon>Lingula</taxon>
    </lineage>
</organism>
<dbReference type="KEGG" id="lak:106176226"/>
<evidence type="ECO:0000313" key="3">
    <source>
        <dbReference type="Proteomes" id="UP000085678"/>
    </source>
</evidence>
<name>A0A1S3JV45_LINAN</name>
<accession>A0A1S3JV45</accession>
<proteinExistence type="predicted"/>
<gene>
    <name evidence="4" type="primary">LOC106176226</name>
</gene>
<dbReference type="FunFam" id="3.40.630.150:FF:000001">
    <property type="entry name" value="Malonyl-CoA decarboxylase, mitochondrial"/>
    <property type="match status" value="1"/>
</dbReference>
<dbReference type="GO" id="GO:0006633">
    <property type="term" value="P:fatty acid biosynthetic process"/>
    <property type="evidence" value="ECO:0007669"/>
    <property type="project" value="InterPro"/>
</dbReference>
<dbReference type="GO" id="GO:0005782">
    <property type="term" value="C:peroxisomal matrix"/>
    <property type="evidence" value="ECO:0007669"/>
    <property type="project" value="TreeGrafter"/>
</dbReference>
<dbReference type="Pfam" id="PF05292">
    <property type="entry name" value="MCD"/>
    <property type="match status" value="1"/>
</dbReference>
<dbReference type="STRING" id="7574.A0A1S3JV45"/>
<dbReference type="InParanoid" id="A0A1S3JV45"/>
<feature type="domain" description="Malonyl-CoA decarboxylase C-terminal" evidence="1">
    <location>
        <begin position="190"/>
        <end position="470"/>
    </location>
</feature>
<dbReference type="GO" id="GO:0006085">
    <property type="term" value="P:acetyl-CoA biosynthetic process"/>
    <property type="evidence" value="ECO:0007669"/>
    <property type="project" value="TreeGrafter"/>
</dbReference>
<dbReference type="GeneID" id="106176226"/>
<sequence>MYSLRESFKGLFRPQAVVSSSSSPTTIMSPSHSMSSLAVRAHEMLDSILGAQETSSTTVADNQARDLCHFYCNLIPEDKAVFLKTLAHDYGVDHNIILQIAQNLSMAQERGEGVLLKTEERLKHALVPKYNLVFTQIGHLNDGVKFLVDMRADILHLLNTTCHSTDQDNPYLKSLINHLRDLIAIWFSVGFMTLERVTWESACDVLQKISEYEAVHPIRNWTDLKRRVGPYRRCYVFTHHSMPREPVVVLHTALTDEISNSIQSIVSHPGLEQESSVNGARKEDPNSVNTAIFYSITSTQKGLQGIELGNYLIKRVVQELQSEFSQIQQFASLSPIPGFREWLLLEMNRYLHAEAAGEYPEQKLFTGRELQEIADNVGDTRDKSTIETIMKLIKTNNWAQSEFLPDLLKEPLMRLCARYLYVEKRRGFAFNPVANFHLRNGAVMWRLNWLADTTTRGLSASCGMMINYCYFLEKTEENSKVYMEKHHIEASPQILELVKANVGIETKSHL</sequence>
<dbReference type="OrthoDB" id="426718at2759"/>
<dbReference type="InterPro" id="IPR038917">
    <property type="entry name" value="Malonyl_CoA_deC"/>
</dbReference>
<feature type="domain" description="Malonyl-CoA decarboxylase N-terminal" evidence="2">
    <location>
        <begin position="90"/>
        <end position="187"/>
    </location>
</feature>
<dbReference type="InterPro" id="IPR038351">
    <property type="entry name" value="MCD_N_sf"/>
</dbReference>
<dbReference type="Gene3D" id="3.40.630.150">
    <property type="entry name" value="Malonyl-CoA decarboxylase, catalytic domain"/>
    <property type="match status" value="1"/>
</dbReference>
<dbReference type="Pfam" id="PF17408">
    <property type="entry name" value="MCD_N"/>
    <property type="match status" value="1"/>
</dbReference>
<dbReference type="PANTHER" id="PTHR28641">
    <property type="match status" value="1"/>
</dbReference>
<dbReference type="InterPro" id="IPR035372">
    <property type="entry name" value="MCD_N"/>
</dbReference>
<dbReference type="GO" id="GO:0005759">
    <property type="term" value="C:mitochondrial matrix"/>
    <property type="evidence" value="ECO:0007669"/>
    <property type="project" value="TreeGrafter"/>
</dbReference>
<dbReference type="PANTHER" id="PTHR28641:SF1">
    <property type="entry name" value="MALONYL-COA DECARBOXYLASE, MITOCHONDRIAL"/>
    <property type="match status" value="1"/>
</dbReference>
<dbReference type="InterPro" id="IPR007956">
    <property type="entry name" value="Malonyl_CoA_deC_C"/>
</dbReference>
<evidence type="ECO:0000259" key="2">
    <source>
        <dbReference type="Pfam" id="PF17408"/>
    </source>
</evidence>
<evidence type="ECO:0000259" key="1">
    <source>
        <dbReference type="Pfam" id="PF05292"/>
    </source>
</evidence>
<evidence type="ECO:0000313" key="4">
    <source>
        <dbReference type="RefSeq" id="XP_013413971.1"/>
    </source>
</evidence>
<reference evidence="4" key="1">
    <citation type="submission" date="2025-08" db="UniProtKB">
        <authorList>
            <consortium name="RefSeq"/>
        </authorList>
    </citation>
    <scope>IDENTIFICATION</scope>
    <source>
        <tissue evidence="4">Gonads</tissue>
    </source>
</reference>
<dbReference type="GO" id="GO:2001294">
    <property type="term" value="P:malonyl-CoA catabolic process"/>
    <property type="evidence" value="ECO:0007669"/>
    <property type="project" value="TreeGrafter"/>
</dbReference>
<dbReference type="Gene3D" id="1.20.140.90">
    <property type="entry name" value="Malonyl-CoA decarboxylase, oligemerization domain"/>
    <property type="match status" value="1"/>
</dbReference>
<protein>
    <submittedName>
        <fullName evidence="4">Malonyl-CoA decarboxylase, mitochondrial</fullName>
    </submittedName>
</protein>
<dbReference type="Proteomes" id="UP000085678">
    <property type="component" value="Unplaced"/>
</dbReference>
<keyword evidence="3" id="KW-1185">Reference proteome</keyword>
<dbReference type="InterPro" id="IPR042303">
    <property type="entry name" value="Malonyl_CoA_deC_C_sf"/>
</dbReference>
<dbReference type="GO" id="GO:0050080">
    <property type="term" value="F:malonyl-CoA decarboxylase activity"/>
    <property type="evidence" value="ECO:0007669"/>
    <property type="project" value="InterPro"/>
</dbReference>